<dbReference type="SUPFAM" id="SSF117281">
    <property type="entry name" value="Kelch motif"/>
    <property type="match status" value="2"/>
</dbReference>
<dbReference type="Pfam" id="PF13920">
    <property type="entry name" value="zf-C3HC4_3"/>
    <property type="match status" value="1"/>
</dbReference>
<dbReference type="Gene3D" id="3.30.40.10">
    <property type="entry name" value="Zinc/RING finger domain, C3HC4 (zinc finger)"/>
    <property type="match status" value="1"/>
</dbReference>
<dbReference type="SMART" id="SM00184">
    <property type="entry name" value="RING"/>
    <property type="match status" value="1"/>
</dbReference>
<feature type="region of interest" description="Disordered" evidence="5">
    <location>
        <begin position="497"/>
        <end position="521"/>
    </location>
</feature>
<keyword evidence="3" id="KW-0479">Metal-binding</keyword>
<dbReference type="SUPFAM" id="SSF57850">
    <property type="entry name" value="RING/U-box"/>
    <property type="match status" value="1"/>
</dbReference>
<dbReference type="EMBL" id="CM008962">
    <property type="protein sequence ID" value="PNW88035.1"/>
    <property type="molecule type" value="Genomic_DNA"/>
</dbReference>
<dbReference type="KEGG" id="cre:CHLRE_01g011600v5"/>
<dbReference type="OrthoDB" id="10251809at2759"/>
<dbReference type="PANTHER" id="PTHR46093">
    <property type="entry name" value="ACYL-COA-BINDING DOMAIN-CONTAINING PROTEIN 5"/>
    <property type="match status" value="1"/>
</dbReference>
<evidence type="ECO:0000256" key="4">
    <source>
        <dbReference type="SAM" id="Coils"/>
    </source>
</evidence>
<accession>A0A2K3E5F7</accession>
<keyword evidence="8" id="KW-1185">Reference proteome</keyword>
<dbReference type="InterPro" id="IPR001841">
    <property type="entry name" value="Znf_RING"/>
</dbReference>
<proteinExistence type="predicted"/>
<feature type="region of interest" description="Disordered" evidence="5">
    <location>
        <begin position="680"/>
        <end position="715"/>
    </location>
</feature>
<dbReference type="Gramene" id="PNW88035">
    <property type="protein sequence ID" value="PNW88035"/>
    <property type="gene ID" value="CHLRE_01g011600v5"/>
</dbReference>
<feature type="compositionally biased region" description="Polar residues" evidence="5">
    <location>
        <begin position="512"/>
        <end position="521"/>
    </location>
</feature>
<feature type="compositionally biased region" description="Low complexity" evidence="5">
    <location>
        <begin position="497"/>
        <end position="509"/>
    </location>
</feature>
<dbReference type="CDD" id="cd16520">
    <property type="entry name" value="RING-HC_MIBs-like"/>
    <property type="match status" value="1"/>
</dbReference>
<keyword evidence="2" id="KW-0677">Repeat</keyword>
<dbReference type="InParanoid" id="A0A2K3E5F7"/>
<gene>
    <name evidence="7" type="ORF">CHLRE_01g011600v5</name>
</gene>
<dbReference type="PANTHER" id="PTHR46093:SF18">
    <property type="entry name" value="FIBRONECTIN TYPE-III DOMAIN-CONTAINING PROTEIN"/>
    <property type="match status" value="1"/>
</dbReference>
<organism evidence="7 8">
    <name type="scientific">Chlamydomonas reinhardtii</name>
    <name type="common">Chlamydomonas smithii</name>
    <dbReference type="NCBI Taxonomy" id="3055"/>
    <lineage>
        <taxon>Eukaryota</taxon>
        <taxon>Viridiplantae</taxon>
        <taxon>Chlorophyta</taxon>
        <taxon>core chlorophytes</taxon>
        <taxon>Chlorophyceae</taxon>
        <taxon>CS clade</taxon>
        <taxon>Chlamydomonadales</taxon>
        <taxon>Chlamydomonadaceae</taxon>
        <taxon>Chlamydomonas</taxon>
    </lineage>
</organism>
<dbReference type="InterPro" id="IPR013083">
    <property type="entry name" value="Znf_RING/FYVE/PHD"/>
</dbReference>
<keyword evidence="3" id="KW-0862">Zinc</keyword>
<evidence type="ECO:0000259" key="6">
    <source>
        <dbReference type="PROSITE" id="PS50089"/>
    </source>
</evidence>
<evidence type="ECO:0000256" key="3">
    <source>
        <dbReference type="PROSITE-ProRule" id="PRU00175"/>
    </source>
</evidence>
<dbReference type="RefSeq" id="XP_001689426.2">
    <property type="nucleotide sequence ID" value="XM_001689374.2"/>
</dbReference>
<evidence type="ECO:0000313" key="8">
    <source>
        <dbReference type="Proteomes" id="UP000006906"/>
    </source>
</evidence>
<keyword evidence="4" id="KW-0175">Coiled coil</keyword>
<dbReference type="STRING" id="3055.A0A2K3E5F7"/>
<dbReference type="ExpressionAtlas" id="A0A2K3E5F7">
    <property type="expression patterns" value="baseline and differential"/>
</dbReference>
<dbReference type="GeneID" id="5715034"/>
<feature type="coiled-coil region" evidence="4">
    <location>
        <begin position="556"/>
        <end position="659"/>
    </location>
</feature>
<protein>
    <recommendedName>
        <fullName evidence="6">RING-type domain-containing protein</fullName>
    </recommendedName>
</protein>
<dbReference type="AlphaFoldDB" id="A0A2K3E5F7"/>
<evidence type="ECO:0000313" key="7">
    <source>
        <dbReference type="EMBL" id="PNW88035.1"/>
    </source>
</evidence>
<dbReference type="CDD" id="cd22249">
    <property type="entry name" value="UDM1_RNF168_RNF169-like"/>
    <property type="match status" value="1"/>
</dbReference>
<keyword evidence="1" id="KW-0880">Kelch repeat</keyword>
<dbReference type="InterPro" id="IPR006652">
    <property type="entry name" value="Kelch_1"/>
</dbReference>
<dbReference type="Pfam" id="PF01344">
    <property type="entry name" value="Kelch_1"/>
    <property type="match status" value="1"/>
</dbReference>
<dbReference type="Gene3D" id="2.120.10.80">
    <property type="entry name" value="Kelch-type beta propeller"/>
    <property type="match status" value="2"/>
</dbReference>
<name>A0A2K3E5F7_CHLRE</name>
<dbReference type="InterPro" id="IPR015915">
    <property type="entry name" value="Kelch-typ_b-propeller"/>
</dbReference>
<keyword evidence="3" id="KW-0863">Zinc-finger</keyword>
<sequence>MSNHTSSSLGLADIGTGSTGGFGGFDLTGQQHFQHPLLGRQAAGPPGPLPNSGADASVHTVTSFYSHMSGNTTGAASSGAAHEGAPSSLFYHYPLCRGSVPPARWAHASAVVGGTIWVYGGVGNSVLDDLCALDTDTLSWRVVSTHAARSKDRPEKMLGHAAAATGTKIWMFGGQQGRKFLRTLFCFDTDTCTWTRLPEADSQPAARAGHSMVTVHGSVVYLFGGQGKRLYNDLFKLDPSTGSFSEVEASGKPPAPRRGHSLTWDGRDYLVCFGGINQSSTDSALTVFSLSRGAWFTPQAFGPAPSARTQHTAQLLSPGIILIFGGCNSGGTFFNDAVVLDTRTFTWHKPALLNTAPAPRYHHTCNLVNGRIVVYGGINSKQTFDGVVVVETKFAADLANVAEELFRMSADAGGAASVAASVLQTTSANMAAAGPTAAVAAAAASAAASAAAASSSVTQLGALQLGPAHTPSRLMLSTTPHGSTLTAVSVSRAAMPTASSTVASTPTAAGQPHNTTPTLSSSAHPMLQVVPAPPAATSELVNISSSKSLEAVKVQLTDLLLRRNQEEQLLQTAKKAETTESLLHKEREAREAATKEVLQYKLLLAEAEEAQASTQQQLQSILARATREAATVTELRGQVEQLQSKLASREEELQEARLLQDGLVKELGIMASRYSRLAMDVQDNSDRPDRNGGGGAAAAVERGTPAGGAAHAVSSSTRCTSLSRMLAQAHAGGSGAPAAAGPRMVCPGMSTGQSVSPTAEELQASGSYSVPLPEPSRNSMLGARGPFPTPALSTQCTGPQHARSGANAIASASTAQPQAGGVAGGSALPVTPCGNCCQQLLGLLSDAEMHRAALLESNQSLSDKVDELTNQNSMLYVQLRQMLAEASALEPLALGEMEELERKLEASSRSVRDALIQRKIDEAQRRSNSEQAACAVCMEGPKAVVFNCGHQSCEACSGKMSSCPFCRVAITARIRLFDA</sequence>
<dbReference type="PROSITE" id="PS50089">
    <property type="entry name" value="ZF_RING_2"/>
    <property type="match status" value="1"/>
</dbReference>
<dbReference type="GO" id="GO:0008270">
    <property type="term" value="F:zinc ion binding"/>
    <property type="evidence" value="ECO:0007669"/>
    <property type="project" value="UniProtKB-KW"/>
</dbReference>
<evidence type="ECO:0000256" key="5">
    <source>
        <dbReference type="SAM" id="MobiDB-lite"/>
    </source>
</evidence>
<dbReference type="PaxDb" id="3055-EDP09164"/>
<dbReference type="SMART" id="SM00612">
    <property type="entry name" value="Kelch"/>
    <property type="match status" value="2"/>
</dbReference>
<dbReference type="Proteomes" id="UP000006906">
    <property type="component" value="Chromosome 1"/>
</dbReference>
<evidence type="ECO:0000256" key="2">
    <source>
        <dbReference type="ARBA" id="ARBA00022737"/>
    </source>
</evidence>
<feature type="domain" description="RING-type" evidence="6">
    <location>
        <begin position="934"/>
        <end position="967"/>
    </location>
</feature>
<reference evidence="7 8" key="1">
    <citation type="journal article" date="2007" name="Science">
        <title>The Chlamydomonas genome reveals the evolution of key animal and plant functions.</title>
        <authorList>
            <person name="Merchant S.S."/>
            <person name="Prochnik S.E."/>
            <person name="Vallon O."/>
            <person name="Harris E.H."/>
            <person name="Karpowicz S.J."/>
            <person name="Witman G.B."/>
            <person name="Terry A."/>
            <person name="Salamov A."/>
            <person name="Fritz-Laylin L.K."/>
            <person name="Marechal-Drouard L."/>
            <person name="Marshall W.F."/>
            <person name="Qu L.H."/>
            <person name="Nelson D.R."/>
            <person name="Sanderfoot A.A."/>
            <person name="Spalding M.H."/>
            <person name="Kapitonov V.V."/>
            <person name="Ren Q."/>
            <person name="Ferris P."/>
            <person name="Lindquist E."/>
            <person name="Shapiro H."/>
            <person name="Lucas S.M."/>
            <person name="Grimwood J."/>
            <person name="Schmutz J."/>
            <person name="Cardol P."/>
            <person name="Cerutti H."/>
            <person name="Chanfreau G."/>
            <person name="Chen C.L."/>
            <person name="Cognat V."/>
            <person name="Croft M.T."/>
            <person name="Dent R."/>
            <person name="Dutcher S."/>
            <person name="Fernandez E."/>
            <person name="Fukuzawa H."/>
            <person name="Gonzalez-Ballester D."/>
            <person name="Gonzalez-Halphen D."/>
            <person name="Hallmann A."/>
            <person name="Hanikenne M."/>
            <person name="Hippler M."/>
            <person name="Inwood W."/>
            <person name="Jabbari K."/>
            <person name="Kalanon M."/>
            <person name="Kuras R."/>
            <person name="Lefebvre P.A."/>
            <person name="Lemaire S.D."/>
            <person name="Lobanov A.V."/>
            <person name="Lohr M."/>
            <person name="Manuell A."/>
            <person name="Meier I."/>
            <person name="Mets L."/>
            <person name="Mittag M."/>
            <person name="Mittelmeier T."/>
            <person name="Moroney J.V."/>
            <person name="Moseley J."/>
            <person name="Napoli C."/>
            <person name="Nedelcu A.M."/>
            <person name="Niyogi K."/>
            <person name="Novoselov S.V."/>
            <person name="Paulsen I.T."/>
            <person name="Pazour G."/>
            <person name="Purton S."/>
            <person name="Ral J.P."/>
            <person name="Riano-Pachon D.M."/>
            <person name="Riekhof W."/>
            <person name="Rymarquis L."/>
            <person name="Schroda M."/>
            <person name="Stern D."/>
            <person name="Umen J."/>
            <person name="Willows R."/>
            <person name="Wilson N."/>
            <person name="Zimmer S.L."/>
            <person name="Allmer J."/>
            <person name="Balk J."/>
            <person name="Bisova K."/>
            <person name="Chen C.J."/>
            <person name="Elias M."/>
            <person name="Gendler K."/>
            <person name="Hauser C."/>
            <person name="Lamb M.R."/>
            <person name="Ledford H."/>
            <person name="Long J.C."/>
            <person name="Minagawa J."/>
            <person name="Page M.D."/>
            <person name="Pan J."/>
            <person name="Pootakham W."/>
            <person name="Roje S."/>
            <person name="Rose A."/>
            <person name="Stahlberg E."/>
            <person name="Terauchi A.M."/>
            <person name="Yang P."/>
            <person name="Ball S."/>
            <person name="Bowler C."/>
            <person name="Dieckmann C.L."/>
            <person name="Gladyshev V.N."/>
            <person name="Green P."/>
            <person name="Jorgensen R."/>
            <person name="Mayfield S."/>
            <person name="Mueller-Roeber B."/>
            <person name="Rajamani S."/>
            <person name="Sayre R.T."/>
            <person name="Brokstein P."/>
            <person name="Dubchak I."/>
            <person name="Goodstein D."/>
            <person name="Hornick L."/>
            <person name="Huang Y.W."/>
            <person name="Jhaveri J."/>
            <person name="Luo Y."/>
            <person name="Martinez D."/>
            <person name="Ngau W.C."/>
            <person name="Otillar B."/>
            <person name="Poliakov A."/>
            <person name="Porter A."/>
            <person name="Szajkowski L."/>
            <person name="Werner G."/>
            <person name="Zhou K."/>
            <person name="Grigoriev I.V."/>
            <person name="Rokhsar D.S."/>
            <person name="Grossman A.R."/>
        </authorList>
    </citation>
    <scope>NUCLEOTIDE SEQUENCE [LARGE SCALE GENOMIC DNA]</scope>
    <source>
        <strain evidence="8">CC-503</strain>
    </source>
</reference>
<dbReference type="Pfam" id="PF24681">
    <property type="entry name" value="Kelch_KLHDC2_KLHL20_DRC7"/>
    <property type="match status" value="1"/>
</dbReference>
<evidence type="ECO:0000256" key="1">
    <source>
        <dbReference type="ARBA" id="ARBA00022441"/>
    </source>
</evidence>